<feature type="domain" description="SOCS box" evidence="5">
    <location>
        <begin position="277"/>
        <end position="322"/>
    </location>
</feature>
<evidence type="ECO:0000256" key="3">
    <source>
        <dbReference type="SAM" id="MobiDB-lite"/>
    </source>
</evidence>
<dbReference type="EMBL" id="CAJVCH010571528">
    <property type="protein sequence ID" value="CAG7837760.1"/>
    <property type="molecule type" value="Genomic_DNA"/>
</dbReference>
<dbReference type="AlphaFoldDB" id="A0A8J2LT28"/>
<protein>
    <recommendedName>
        <fullName evidence="8">Cytokine-inducible SH2-containing protein</fullName>
    </recommendedName>
</protein>
<proteinExistence type="predicted"/>
<dbReference type="PANTHER" id="PTHR10155">
    <property type="entry name" value="PHOSPHATIDYLINOSITOL 3-KINASE REGULATORY SUBUNIT"/>
    <property type="match status" value="1"/>
</dbReference>
<organism evidence="6 7">
    <name type="scientific">Allacma fusca</name>
    <dbReference type="NCBI Taxonomy" id="39272"/>
    <lineage>
        <taxon>Eukaryota</taxon>
        <taxon>Metazoa</taxon>
        <taxon>Ecdysozoa</taxon>
        <taxon>Arthropoda</taxon>
        <taxon>Hexapoda</taxon>
        <taxon>Collembola</taxon>
        <taxon>Symphypleona</taxon>
        <taxon>Sminthuridae</taxon>
        <taxon>Allacma</taxon>
    </lineage>
</organism>
<gene>
    <name evidence="6" type="ORF">AFUS01_LOCUS46821</name>
</gene>
<evidence type="ECO:0000313" key="6">
    <source>
        <dbReference type="EMBL" id="CAG7837760.1"/>
    </source>
</evidence>
<dbReference type="GO" id="GO:0046935">
    <property type="term" value="F:1-phosphatidylinositol-3-kinase regulator activity"/>
    <property type="evidence" value="ECO:0007669"/>
    <property type="project" value="TreeGrafter"/>
</dbReference>
<evidence type="ECO:0000259" key="4">
    <source>
        <dbReference type="PROSITE" id="PS50001"/>
    </source>
</evidence>
<dbReference type="CDD" id="cd09923">
    <property type="entry name" value="SH2_SOCS_family"/>
    <property type="match status" value="1"/>
</dbReference>
<name>A0A8J2LT28_9HEXA</name>
<reference evidence="6" key="1">
    <citation type="submission" date="2021-06" db="EMBL/GenBank/DDBJ databases">
        <authorList>
            <person name="Hodson N. C."/>
            <person name="Mongue J. A."/>
            <person name="Jaron S. K."/>
        </authorList>
    </citation>
    <scope>NUCLEOTIDE SEQUENCE</scope>
</reference>
<evidence type="ECO:0008006" key="8">
    <source>
        <dbReference type="Google" id="ProtNLM"/>
    </source>
</evidence>
<sequence length="323" mass="36563">MPSQILSFQSEMIPFRPQGNIFSHSKADKAELTNSRISVQNGINRTKELLGIGQKVPGHVCGIYCTECEIATKKYRTQLLSAGGHMIINSSSLDDISVNNWMEEEEHNNSSNSNSNSVGRSHDRKSNLVVNVRVPEFNKRTHRLVISFNLENKISDDLNLIARNLSQLKESGWFFDNLNYQEAQNLLSSAQPGTFLLRNSSDPRYLFSLSVQTDRGPTSVRINYVNCKFQLDADDKFNEVLPKDESVIALLELHVRTARRTGQVWVEPNGKYYSPVVLSQPLRKKVPTLQHLSRLVLNRTEVKTSAMIPPGIKNYLTAYPFLL</sequence>
<dbReference type="OrthoDB" id="10063348at2759"/>
<evidence type="ECO:0000256" key="1">
    <source>
        <dbReference type="ARBA" id="ARBA00022999"/>
    </source>
</evidence>
<comment type="caution">
    <text evidence="6">The sequence shown here is derived from an EMBL/GenBank/DDBJ whole genome shotgun (WGS) entry which is preliminary data.</text>
</comment>
<dbReference type="SMART" id="SM00969">
    <property type="entry name" value="SOCS_box"/>
    <property type="match status" value="1"/>
</dbReference>
<accession>A0A8J2LT28</accession>
<dbReference type="PROSITE" id="PS50225">
    <property type="entry name" value="SOCS"/>
    <property type="match status" value="1"/>
</dbReference>
<dbReference type="PANTHER" id="PTHR10155:SF16">
    <property type="entry name" value="SUPPRESSOR OF CYTOKINE SIGNALING 2"/>
    <property type="match status" value="1"/>
</dbReference>
<evidence type="ECO:0000259" key="5">
    <source>
        <dbReference type="PROSITE" id="PS50225"/>
    </source>
</evidence>
<dbReference type="PROSITE" id="PS50001">
    <property type="entry name" value="SH2"/>
    <property type="match status" value="1"/>
</dbReference>
<dbReference type="InterPro" id="IPR000980">
    <property type="entry name" value="SH2"/>
</dbReference>
<keyword evidence="7" id="KW-1185">Reference proteome</keyword>
<evidence type="ECO:0000313" key="7">
    <source>
        <dbReference type="Proteomes" id="UP000708208"/>
    </source>
</evidence>
<keyword evidence="1 2" id="KW-0727">SH2 domain</keyword>
<feature type="region of interest" description="Disordered" evidence="3">
    <location>
        <begin position="104"/>
        <end position="124"/>
    </location>
</feature>
<dbReference type="InterPro" id="IPR001496">
    <property type="entry name" value="SOCS_box"/>
</dbReference>
<dbReference type="Proteomes" id="UP000708208">
    <property type="component" value="Unassembled WGS sequence"/>
</dbReference>
<evidence type="ECO:0000256" key="2">
    <source>
        <dbReference type="PROSITE-ProRule" id="PRU00191"/>
    </source>
</evidence>
<dbReference type="GO" id="GO:0005942">
    <property type="term" value="C:phosphatidylinositol 3-kinase complex"/>
    <property type="evidence" value="ECO:0007669"/>
    <property type="project" value="TreeGrafter"/>
</dbReference>
<feature type="domain" description="SH2" evidence="4">
    <location>
        <begin position="173"/>
        <end position="276"/>
    </location>
</feature>
<dbReference type="Pfam" id="PF00017">
    <property type="entry name" value="SH2"/>
    <property type="match status" value="1"/>
</dbReference>
<dbReference type="SMART" id="SM00252">
    <property type="entry name" value="SH2"/>
    <property type="match status" value="1"/>
</dbReference>
<dbReference type="GO" id="GO:0046854">
    <property type="term" value="P:phosphatidylinositol phosphate biosynthetic process"/>
    <property type="evidence" value="ECO:0007669"/>
    <property type="project" value="TreeGrafter"/>
</dbReference>